<sequence>MITNGNKYGSRPFLNTYEDGEMPHPQPLPYMGSGFSDGAWLAMLKSGWVYKKRSG</sequence>
<proteinExistence type="predicted"/>
<dbReference type="AlphaFoldDB" id="A0A6M1TJJ6"/>
<dbReference type="Proteomes" id="UP000479132">
    <property type="component" value="Unassembled WGS sequence"/>
</dbReference>
<dbReference type="EMBL" id="JAALLS010000042">
    <property type="protein sequence ID" value="NGP90222.1"/>
    <property type="molecule type" value="Genomic_DNA"/>
</dbReference>
<evidence type="ECO:0000313" key="1">
    <source>
        <dbReference type="EMBL" id="NGP90222.1"/>
    </source>
</evidence>
<evidence type="ECO:0000313" key="2">
    <source>
        <dbReference type="Proteomes" id="UP000479132"/>
    </source>
</evidence>
<reference evidence="1 2" key="1">
    <citation type="submission" date="2020-02" db="EMBL/GenBank/DDBJ databases">
        <title>Aliifodinibius halophilus 2W32, complete genome.</title>
        <authorList>
            <person name="Li Y."/>
            <person name="Wu S."/>
        </authorList>
    </citation>
    <scope>NUCLEOTIDE SEQUENCE [LARGE SCALE GENOMIC DNA]</scope>
    <source>
        <strain evidence="1 2">2W32</strain>
    </source>
</reference>
<comment type="caution">
    <text evidence="1">The sequence shown here is derived from an EMBL/GenBank/DDBJ whole genome shotgun (WGS) entry which is preliminary data.</text>
</comment>
<keyword evidence="2" id="KW-1185">Reference proteome</keyword>
<name>A0A6M1TJJ6_9BACT</name>
<dbReference type="RefSeq" id="WP_165271446.1">
    <property type="nucleotide sequence ID" value="NZ_JAALLS010000042.1"/>
</dbReference>
<accession>A0A6M1TJJ6</accession>
<gene>
    <name evidence="1" type="ORF">G3569_17820</name>
</gene>
<organism evidence="1 2">
    <name type="scientific">Fodinibius halophilus</name>
    <dbReference type="NCBI Taxonomy" id="1736908"/>
    <lineage>
        <taxon>Bacteria</taxon>
        <taxon>Pseudomonadati</taxon>
        <taxon>Balneolota</taxon>
        <taxon>Balneolia</taxon>
        <taxon>Balneolales</taxon>
        <taxon>Balneolaceae</taxon>
        <taxon>Fodinibius</taxon>
    </lineage>
</organism>
<protein>
    <submittedName>
        <fullName evidence="1">Uncharacterized protein</fullName>
    </submittedName>
</protein>